<reference evidence="2 3" key="1">
    <citation type="submission" date="2015-09" db="EMBL/GenBank/DDBJ databases">
        <title>Draft genome of the parasitic nematode Teladorsagia circumcincta isolate WARC Sus (inbred).</title>
        <authorList>
            <person name="Mitreva M."/>
        </authorList>
    </citation>
    <scope>NUCLEOTIDE SEQUENCE [LARGE SCALE GENOMIC DNA]</scope>
    <source>
        <strain evidence="2 3">S</strain>
    </source>
</reference>
<proteinExistence type="predicted"/>
<accession>A0A2G9TJ53</accession>
<dbReference type="EMBL" id="KZ362770">
    <property type="protein sequence ID" value="PIO58003.1"/>
    <property type="molecule type" value="Genomic_DNA"/>
</dbReference>
<keyword evidence="1" id="KW-0812">Transmembrane</keyword>
<dbReference type="GO" id="GO:0005886">
    <property type="term" value="C:plasma membrane"/>
    <property type="evidence" value="ECO:0007669"/>
    <property type="project" value="TreeGrafter"/>
</dbReference>
<organism evidence="2 3">
    <name type="scientific">Teladorsagia circumcincta</name>
    <name type="common">Brown stomach worm</name>
    <name type="synonym">Ostertagia circumcincta</name>
    <dbReference type="NCBI Taxonomy" id="45464"/>
    <lineage>
        <taxon>Eukaryota</taxon>
        <taxon>Metazoa</taxon>
        <taxon>Ecdysozoa</taxon>
        <taxon>Nematoda</taxon>
        <taxon>Chromadorea</taxon>
        <taxon>Rhabditida</taxon>
        <taxon>Rhabditina</taxon>
        <taxon>Rhabditomorpha</taxon>
        <taxon>Strongyloidea</taxon>
        <taxon>Trichostrongylidae</taxon>
        <taxon>Teladorsagia</taxon>
    </lineage>
</organism>
<dbReference type="InterPro" id="IPR051697">
    <property type="entry name" value="Patched_domain-protein"/>
</dbReference>
<dbReference type="GO" id="GO:0006897">
    <property type="term" value="P:endocytosis"/>
    <property type="evidence" value="ECO:0007669"/>
    <property type="project" value="TreeGrafter"/>
</dbReference>
<name>A0A2G9TJ53_TELCI</name>
<dbReference type="Proteomes" id="UP000230423">
    <property type="component" value="Unassembled WGS sequence"/>
</dbReference>
<evidence type="ECO:0000313" key="3">
    <source>
        <dbReference type="Proteomes" id="UP000230423"/>
    </source>
</evidence>
<feature type="non-terminal residue" evidence="2">
    <location>
        <position position="130"/>
    </location>
</feature>
<keyword evidence="3" id="KW-1185">Reference proteome</keyword>
<dbReference type="OrthoDB" id="6510177at2759"/>
<evidence type="ECO:0000256" key="1">
    <source>
        <dbReference type="SAM" id="Phobius"/>
    </source>
</evidence>
<dbReference type="AlphaFoldDB" id="A0A2G9TJ53"/>
<dbReference type="PANTHER" id="PTHR10796:SF91">
    <property type="entry name" value="SSD DOMAIN-CONTAINING PROTEIN"/>
    <property type="match status" value="1"/>
</dbReference>
<evidence type="ECO:0000313" key="2">
    <source>
        <dbReference type="EMBL" id="PIO58003.1"/>
    </source>
</evidence>
<dbReference type="GO" id="GO:0018996">
    <property type="term" value="P:molting cycle, collagen and cuticulin-based cuticle"/>
    <property type="evidence" value="ECO:0007669"/>
    <property type="project" value="TreeGrafter"/>
</dbReference>
<keyword evidence="1" id="KW-1133">Transmembrane helix</keyword>
<feature type="transmembrane region" description="Helical" evidence="1">
    <location>
        <begin position="40"/>
        <end position="62"/>
    </location>
</feature>
<keyword evidence="1" id="KW-0472">Membrane</keyword>
<dbReference type="PANTHER" id="PTHR10796">
    <property type="entry name" value="PATCHED-RELATED"/>
    <property type="match status" value="1"/>
</dbReference>
<sequence>MRKAENIQRRIAGRRKDIHGLEKHARHSEGTTADTTFTTILNVFIIIPLIMTAILGCGFIWIEELTVLDARKLYTPVSALSWKEEHVMNELWPVKPQEFLPERTFEWRRYLYLVVHGRLNEDGSYPNILN</sequence>
<dbReference type="GO" id="GO:0030659">
    <property type="term" value="C:cytoplasmic vesicle membrane"/>
    <property type="evidence" value="ECO:0007669"/>
    <property type="project" value="TreeGrafter"/>
</dbReference>
<gene>
    <name evidence="2" type="ORF">TELCIR_20572</name>
</gene>
<protein>
    <submittedName>
        <fullName evidence="2">Uncharacterized protein</fullName>
    </submittedName>
</protein>